<name>A0A438GBR0_VITVI</name>
<proteinExistence type="predicted"/>
<dbReference type="EMBL" id="QGNW01000487">
    <property type="protein sequence ID" value="RVW69657.1"/>
    <property type="molecule type" value="Genomic_DNA"/>
</dbReference>
<dbReference type="InterPro" id="IPR002156">
    <property type="entry name" value="RNaseH_domain"/>
</dbReference>
<dbReference type="Pfam" id="PF13456">
    <property type="entry name" value="RVT_3"/>
    <property type="match status" value="1"/>
</dbReference>
<dbReference type="Proteomes" id="UP000288805">
    <property type="component" value="Unassembled WGS sequence"/>
</dbReference>
<accession>A0A438GBR0</accession>
<dbReference type="PANTHER" id="PTHR48475">
    <property type="entry name" value="RIBONUCLEASE H"/>
    <property type="match status" value="1"/>
</dbReference>
<feature type="domain" description="RNase H type-1" evidence="1">
    <location>
        <begin position="5"/>
        <end position="78"/>
    </location>
</feature>
<reference evidence="2 3" key="1">
    <citation type="journal article" date="2018" name="PLoS Genet.">
        <title>Population sequencing reveals clonal diversity and ancestral inbreeding in the grapevine cultivar Chardonnay.</title>
        <authorList>
            <person name="Roach M.J."/>
            <person name="Johnson D.L."/>
            <person name="Bohlmann J."/>
            <person name="van Vuuren H.J."/>
            <person name="Jones S.J."/>
            <person name="Pretorius I.S."/>
            <person name="Schmidt S.A."/>
            <person name="Borneman A.R."/>
        </authorList>
    </citation>
    <scope>NUCLEOTIDE SEQUENCE [LARGE SCALE GENOMIC DNA]</scope>
    <source>
        <strain evidence="3">cv. Chardonnay</strain>
        <tissue evidence="2">Leaf</tissue>
    </source>
</reference>
<dbReference type="InterPro" id="IPR036397">
    <property type="entry name" value="RNaseH_sf"/>
</dbReference>
<dbReference type="SUPFAM" id="SSF53098">
    <property type="entry name" value="Ribonuclease H-like"/>
    <property type="match status" value="1"/>
</dbReference>
<dbReference type="InterPro" id="IPR012337">
    <property type="entry name" value="RNaseH-like_sf"/>
</dbReference>
<dbReference type="GO" id="GO:0004523">
    <property type="term" value="F:RNA-DNA hybrid ribonuclease activity"/>
    <property type="evidence" value="ECO:0007669"/>
    <property type="project" value="InterPro"/>
</dbReference>
<dbReference type="PANTHER" id="PTHR48475:SF2">
    <property type="entry name" value="RIBONUCLEASE H"/>
    <property type="match status" value="1"/>
</dbReference>
<gene>
    <name evidence="2" type="ORF">CK203_059483</name>
</gene>
<dbReference type="Gene3D" id="3.30.420.10">
    <property type="entry name" value="Ribonuclease H-like superfamily/Ribonuclease H"/>
    <property type="match status" value="1"/>
</dbReference>
<dbReference type="AlphaFoldDB" id="A0A438GBR0"/>
<sequence length="152" mass="17021">MHFGTLAEYEAILIELSLALTLSASKLEICSDFHLFIGQIHGEYEAKDELMARYLSKVQIGIDKLNKWAVKRIPRLEKTQINALAGITTTFPVKEAILLLVYLQVVSSIAIAPVCNTNEAGVQAAHFTLIEESFYRRSFGDPYLRCLNDTEA</sequence>
<protein>
    <recommendedName>
        <fullName evidence="1">RNase H type-1 domain-containing protein</fullName>
    </recommendedName>
</protein>
<evidence type="ECO:0000313" key="2">
    <source>
        <dbReference type="EMBL" id="RVW69657.1"/>
    </source>
</evidence>
<evidence type="ECO:0000313" key="3">
    <source>
        <dbReference type="Proteomes" id="UP000288805"/>
    </source>
</evidence>
<organism evidence="2 3">
    <name type="scientific">Vitis vinifera</name>
    <name type="common">Grape</name>
    <dbReference type="NCBI Taxonomy" id="29760"/>
    <lineage>
        <taxon>Eukaryota</taxon>
        <taxon>Viridiplantae</taxon>
        <taxon>Streptophyta</taxon>
        <taxon>Embryophyta</taxon>
        <taxon>Tracheophyta</taxon>
        <taxon>Spermatophyta</taxon>
        <taxon>Magnoliopsida</taxon>
        <taxon>eudicotyledons</taxon>
        <taxon>Gunneridae</taxon>
        <taxon>Pentapetalae</taxon>
        <taxon>rosids</taxon>
        <taxon>Vitales</taxon>
        <taxon>Vitaceae</taxon>
        <taxon>Viteae</taxon>
        <taxon>Vitis</taxon>
    </lineage>
</organism>
<evidence type="ECO:0000259" key="1">
    <source>
        <dbReference type="Pfam" id="PF13456"/>
    </source>
</evidence>
<comment type="caution">
    <text evidence="2">The sequence shown here is derived from an EMBL/GenBank/DDBJ whole genome shotgun (WGS) entry which is preliminary data.</text>
</comment>
<dbReference type="GO" id="GO:0003676">
    <property type="term" value="F:nucleic acid binding"/>
    <property type="evidence" value="ECO:0007669"/>
    <property type="project" value="InterPro"/>
</dbReference>